<keyword evidence="3" id="KW-1185">Reference proteome</keyword>
<proteinExistence type="predicted"/>
<sequence>MRTLAMEIRLQKGLDNEWVQLMKEAREAGISKEDVKEFLASNKVT</sequence>
<feature type="domain" description="Sin" evidence="1">
    <location>
        <begin position="5"/>
        <end position="43"/>
    </location>
</feature>
<dbReference type="EMBL" id="JAUSUP010000016">
    <property type="protein sequence ID" value="MDQ0352916.1"/>
    <property type="molecule type" value="Genomic_DNA"/>
</dbReference>
<evidence type="ECO:0000259" key="1">
    <source>
        <dbReference type="PROSITE" id="PS51500"/>
    </source>
</evidence>
<evidence type="ECO:0000313" key="3">
    <source>
        <dbReference type="Proteomes" id="UP001236723"/>
    </source>
</evidence>
<dbReference type="InterPro" id="IPR010981">
    <property type="entry name" value="SinR/SinI_dimer_dom"/>
</dbReference>
<dbReference type="RefSeq" id="WP_307069894.1">
    <property type="nucleotide sequence ID" value="NZ_JAUSUP010000016.1"/>
</dbReference>
<dbReference type="PROSITE" id="PS51500">
    <property type="entry name" value="SIN"/>
    <property type="match status" value="1"/>
</dbReference>
<comment type="caution">
    <text evidence="2">The sequence shown here is derived from an EMBL/GenBank/DDBJ whole genome shotgun (WGS) entry which is preliminary data.</text>
</comment>
<dbReference type="SUPFAM" id="SSF47406">
    <property type="entry name" value="SinR repressor dimerisation domain-like"/>
    <property type="match status" value="1"/>
</dbReference>
<name>A0ABU0DXB5_9BACI</name>
<dbReference type="Proteomes" id="UP001236723">
    <property type="component" value="Unassembled WGS sequence"/>
</dbReference>
<evidence type="ECO:0000313" key="2">
    <source>
        <dbReference type="EMBL" id="MDQ0352916.1"/>
    </source>
</evidence>
<accession>A0ABU0DXB5</accession>
<reference evidence="2 3" key="1">
    <citation type="submission" date="2023-07" db="EMBL/GenBank/DDBJ databases">
        <title>Genomic Encyclopedia of Type Strains, Phase IV (KMG-IV): sequencing the most valuable type-strain genomes for metagenomic binning, comparative biology and taxonomic classification.</title>
        <authorList>
            <person name="Goeker M."/>
        </authorList>
    </citation>
    <scope>NUCLEOTIDE SEQUENCE [LARGE SCALE GENOMIC DNA]</scope>
    <source>
        <strain evidence="2 3">DSM 15448</strain>
    </source>
</reference>
<organism evidence="2 3">
    <name type="scientific">Alkalibacillus filiformis</name>
    <dbReference type="NCBI Taxonomy" id="200990"/>
    <lineage>
        <taxon>Bacteria</taxon>
        <taxon>Bacillati</taxon>
        <taxon>Bacillota</taxon>
        <taxon>Bacilli</taxon>
        <taxon>Bacillales</taxon>
        <taxon>Bacillaceae</taxon>
        <taxon>Alkalibacillus</taxon>
    </lineage>
</organism>
<gene>
    <name evidence="2" type="ORF">J2R98_002767</name>
</gene>
<dbReference type="Pfam" id="PF08671">
    <property type="entry name" value="SinI"/>
    <property type="match status" value="1"/>
</dbReference>
<dbReference type="InterPro" id="IPR036281">
    <property type="entry name" value="SinR/SinI_dimer_dom_sf"/>
</dbReference>
<protein>
    <recommendedName>
        <fullName evidence="1">Sin domain-containing protein</fullName>
    </recommendedName>
</protein>